<evidence type="ECO:0000256" key="2">
    <source>
        <dbReference type="ARBA" id="ARBA00022900"/>
    </source>
</evidence>
<keyword evidence="4" id="KW-0732">Signal</keyword>
<dbReference type="SUPFAM" id="SSF57362">
    <property type="entry name" value="BPTI-like"/>
    <property type="match status" value="5"/>
</dbReference>
<sequence length="367" mass="41163">MALVHSVVALLVAVTFVHAARQPKQQLCLKRPFRGPCQELRSSWYYNCATRTCNLQVDVLCASGLSTFLNKTACLACQSSSKQMCLQDQFVGRCTPKHHRWYYEPNDGRCTMLRPGECSTGDNHFPSEQACKEACVPGIPITPPRCLKPVVLGLCRSLSHSWHFDLGARNCVMYPNGQCGSGPNIFVSQQKCSTACNQPSGKQLPGCLIPPKILGCEATQPAWMFDSKMRTCKMFFSGACGRGMNHFNTEVECRQICLHQRKAKPVCSAEAKAGYCLGYGTYWYFDMKKNDCFRYSGVVNMPMDLHLTESAGTLAAIRQSTCLHRNQDSYFSALFNRQKTSYLSLSLQRIKTTYLCRQHSRSEDPTK</sequence>
<feature type="domain" description="BPTI/Kunitz inhibitor" evidence="5">
    <location>
        <begin position="85"/>
        <end position="135"/>
    </location>
</feature>
<dbReference type="PANTHER" id="PTHR10083:SF374">
    <property type="entry name" value="BPTI_KUNITZ INHIBITOR DOMAIN-CONTAINING PROTEIN"/>
    <property type="match status" value="1"/>
</dbReference>
<organism evidence="6">
    <name type="scientific">Rhipicephalus pulchellus</name>
    <name type="common">Yellow backed tick</name>
    <name type="synonym">Dermacentor pulchellus</name>
    <dbReference type="NCBI Taxonomy" id="72859"/>
    <lineage>
        <taxon>Eukaryota</taxon>
        <taxon>Metazoa</taxon>
        <taxon>Ecdysozoa</taxon>
        <taxon>Arthropoda</taxon>
        <taxon>Chelicerata</taxon>
        <taxon>Arachnida</taxon>
        <taxon>Acari</taxon>
        <taxon>Parasitiformes</taxon>
        <taxon>Ixodida</taxon>
        <taxon>Ixodoidea</taxon>
        <taxon>Ixodidae</taxon>
        <taxon>Rhipicephalinae</taxon>
        <taxon>Rhipicephalus</taxon>
        <taxon>Rhipicephalus</taxon>
    </lineage>
</organism>
<evidence type="ECO:0000256" key="1">
    <source>
        <dbReference type="ARBA" id="ARBA00022690"/>
    </source>
</evidence>
<feature type="domain" description="BPTI/Kunitz inhibitor" evidence="5">
    <location>
        <begin position="146"/>
        <end position="196"/>
    </location>
</feature>
<dbReference type="Gene3D" id="4.10.410.10">
    <property type="entry name" value="Pancreatic trypsin inhibitor Kunitz domain"/>
    <property type="match status" value="3"/>
</dbReference>
<dbReference type="Pfam" id="PF00014">
    <property type="entry name" value="Kunitz_BPTI"/>
    <property type="match status" value="3"/>
</dbReference>
<protein>
    <submittedName>
        <fullName evidence="6">Putative tetralaris</fullName>
    </submittedName>
</protein>
<name>L7MKK6_RHIPC</name>
<evidence type="ECO:0000313" key="6">
    <source>
        <dbReference type="EMBL" id="JAA64357.1"/>
    </source>
</evidence>
<feature type="signal peptide" evidence="4">
    <location>
        <begin position="1"/>
        <end position="19"/>
    </location>
</feature>
<keyword evidence="2" id="KW-0722">Serine protease inhibitor</keyword>
<evidence type="ECO:0000256" key="4">
    <source>
        <dbReference type="SAM" id="SignalP"/>
    </source>
</evidence>
<dbReference type="PROSITE" id="PS50279">
    <property type="entry name" value="BPTI_KUNITZ_2"/>
    <property type="match status" value="3"/>
</dbReference>
<dbReference type="SMART" id="SM00131">
    <property type="entry name" value="KU"/>
    <property type="match status" value="3"/>
</dbReference>
<feature type="domain" description="BPTI/Kunitz inhibitor" evidence="5">
    <location>
        <begin position="207"/>
        <end position="257"/>
    </location>
</feature>
<evidence type="ECO:0000256" key="3">
    <source>
        <dbReference type="ARBA" id="ARBA00023157"/>
    </source>
</evidence>
<keyword evidence="1" id="KW-0646">Protease inhibitor</keyword>
<dbReference type="InterPro" id="IPR002223">
    <property type="entry name" value="Kunitz_BPTI"/>
</dbReference>
<keyword evidence="3" id="KW-1015">Disulfide bond</keyword>
<feature type="chain" id="PRO_5003981926" evidence="4">
    <location>
        <begin position="20"/>
        <end position="367"/>
    </location>
</feature>
<feature type="non-terminal residue" evidence="6">
    <location>
        <position position="367"/>
    </location>
</feature>
<dbReference type="GO" id="GO:0004867">
    <property type="term" value="F:serine-type endopeptidase inhibitor activity"/>
    <property type="evidence" value="ECO:0007669"/>
    <property type="project" value="UniProtKB-KW"/>
</dbReference>
<evidence type="ECO:0000259" key="5">
    <source>
        <dbReference type="PROSITE" id="PS50279"/>
    </source>
</evidence>
<dbReference type="PANTHER" id="PTHR10083">
    <property type="entry name" value="KUNITZ-TYPE PROTEASE INHIBITOR-RELATED"/>
    <property type="match status" value="1"/>
</dbReference>
<dbReference type="EMBL" id="GACK01000677">
    <property type="protein sequence ID" value="JAA64357.1"/>
    <property type="molecule type" value="mRNA"/>
</dbReference>
<dbReference type="AlphaFoldDB" id="L7MKK6"/>
<reference evidence="6" key="1">
    <citation type="submission" date="2012-11" db="EMBL/GenBank/DDBJ databases">
        <authorList>
            <person name="Lucero-Rivera Y.E."/>
            <person name="Tovar-Ramirez D."/>
        </authorList>
    </citation>
    <scope>NUCLEOTIDE SEQUENCE</scope>
    <source>
        <tissue evidence="6">Salivary gland</tissue>
    </source>
</reference>
<dbReference type="InterPro" id="IPR050098">
    <property type="entry name" value="TFPI/VKTCI-like"/>
</dbReference>
<dbReference type="CDD" id="cd00109">
    <property type="entry name" value="Kunitz-type"/>
    <property type="match status" value="1"/>
</dbReference>
<accession>L7MKK6</accession>
<dbReference type="GO" id="GO:0005615">
    <property type="term" value="C:extracellular space"/>
    <property type="evidence" value="ECO:0007669"/>
    <property type="project" value="TreeGrafter"/>
</dbReference>
<reference evidence="6" key="2">
    <citation type="journal article" date="2015" name="J. Proteomics">
        <title>Sexual differences in the sialomes of the zebra tick, Rhipicephalus pulchellus.</title>
        <authorList>
            <person name="Tan A.W."/>
            <person name="Francischetti I.M."/>
            <person name="Slovak M."/>
            <person name="Kini R.M."/>
            <person name="Ribeiro J.M."/>
        </authorList>
    </citation>
    <scope>NUCLEOTIDE SEQUENCE</scope>
    <source>
        <tissue evidence="6">Salivary gland</tissue>
    </source>
</reference>
<dbReference type="InterPro" id="IPR036880">
    <property type="entry name" value="Kunitz_BPTI_sf"/>
</dbReference>
<proteinExistence type="evidence at transcript level"/>